<dbReference type="Proteomes" id="UP000694547">
    <property type="component" value="Chromosome 2"/>
</dbReference>
<dbReference type="Ensembl" id="ENSPEMT00000034348.1">
    <property type="protein sequence ID" value="ENSPEMP00000034228.1"/>
    <property type="gene ID" value="ENSPEMG00000029916.1"/>
</dbReference>
<name>A0A8C8UNW9_PERMB</name>
<evidence type="ECO:0000313" key="1">
    <source>
        <dbReference type="Ensembl" id="ENSPEMP00000034228.1"/>
    </source>
</evidence>
<sequence length="69" mass="8139">MELHILEHRVWLLSLVHLGLWLCTHWLIKLPLEWSLLKQCNFSGLELTLKVSKKIMDTVTITPPGLWQH</sequence>
<accession>A0A8C8UNW9</accession>
<keyword evidence="2" id="KW-1185">Reference proteome</keyword>
<organism evidence="1 2">
    <name type="scientific">Peromyscus maniculatus bairdii</name>
    <name type="common">Prairie deer mouse</name>
    <dbReference type="NCBI Taxonomy" id="230844"/>
    <lineage>
        <taxon>Eukaryota</taxon>
        <taxon>Metazoa</taxon>
        <taxon>Chordata</taxon>
        <taxon>Craniata</taxon>
        <taxon>Vertebrata</taxon>
        <taxon>Euteleostomi</taxon>
        <taxon>Mammalia</taxon>
        <taxon>Eutheria</taxon>
        <taxon>Euarchontoglires</taxon>
        <taxon>Glires</taxon>
        <taxon>Rodentia</taxon>
        <taxon>Myomorpha</taxon>
        <taxon>Muroidea</taxon>
        <taxon>Cricetidae</taxon>
        <taxon>Neotominae</taxon>
        <taxon>Peromyscus</taxon>
    </lineage>
</organism>
<reference evidence="1 2" key="1">
    <citation type="submission" date="2018-10" db="EMBL/GenBank/DDBJ databases">
        <title>Improved assembly of the deer mouse Peromyscus maniculatus genome.</title>
        <authorList>
            <person name="Lassance J.-M."/>
            <person name="Hoekstra H.E."/>
        </authorList>
    </citation>
    <scope>NUCLEOTIDE SEQUENCE [LARGE SCALE GENOMIC DNA]</scope>
</reference>
<reference evidence="1" key="2">
    <citation type="submission" date="2025-08" db="UniProtKB">
        <authorList>
            <consortium name="Ensembl"/>
        </authorList>
    </citation>
    <scope>IDENTIFICATION</scope>
</reference>
<protein>
    <submittedName>
        <fullName evidence="1">Uncharacterized protein</fullName>
    </submittedName>
</protein>
<evidence type="ECO:0000313" key="2">
    <source>
        <dbReference type="Proteomes" id="UP000694547"/>
    </source>
</evidence>
<proteinExistence type="predicted"/>
<dbReference type="AlphaFoldDB" id="A0A8C8UNW9"/>
<reference evidence="1" key="3">
    <citation type="submission" date="2025-09" db="UniProtKB">
        <authorList>
            <consortium name="Ensembl"/>
        </authorList>
    </citation>
    <scope>IDENTIFICATION</scope>
</reference>